<evidence type="ECO:0000256" key="1">
    <source>
        <dbReference type="SAM" id="Coils"/>
    </source>
</evidence>
<evidence type="ECO:0000256" key="3">
    <source>
        <dbReference type="SAM" id="SignalP"/>
    </source>
</evidence>
<name>A0ABV1RW23_9BACT</name>
<dbReference type="EMBL" id="JBEOKT010000010">
    <property type="protein sequence ID" value="MER2998371.1"/>
    <property type="molecule type" value="Genomic_DNA"/>
</dbReference>
<keyword evidence="3" id="KW-0732">Signal</keyword>
<keyword evidence="2" id="KW-0812">Transmembrane</keyword>
<keyword evidence="1" id="KW-0175">Coiled coil</keyword>
<keyword evidence="5" id="KW-1185">Reference proteome</keyword>
<feature type="chain" id="PRO_5046435835" evidence="3">
    <location>
        <begin position="22"/>
        <end position="202"/>
    </location>
</feature>
<protein>
    <submittedName>
        <fullName evidence="4">Uncharacterized protein</fullName>
    </submittedName>
</protein>
<comment type="caution">
    <text evidence="4">The sequence shown here is derived from an EMBL/GenBank/DDBJ whole genome shotgun (WGS) entry which is preliminary data.</text>
</comment>
<keyword evidence="2" id="KW-0472">Membrane</keyword>
<proteinExistence type="predicted"/>
<organism evidence="4 5">
    <name type="scientific">Pontibacter populi</name>
    <dbReference type="NCBI Taxonomy" id="890055"/>
    <lineage>
        <taxon>Bacteria</taxon>
        <taxon>Pseudomonadati</taxon>
        <taxon>Bacteroidota</taxon>
        <taxon>Cytophagia</taxon>
        <taxon>Cytophagales</taxon>
        <taxon>Hymenobacteraceae</taxon>
        <taxon>Pontibacter</taxon>
    </lineage>
</organism>
<reference evidence="4 5" key="1">
    <citation type="submission" date="2024-06" db="EMBL/GenBank/DDBJ databases">
        <title>Pontibacter populi HYL7-15.</title>
        <authorList>
            <person name="Kim M.K."/>
        </authorList>
    </citation>
    <scope>NUCLEOTIDE SEQUENCE [LARGE SCALE GENOMIC DNA]</scope>
    <source>
        <strain evidence="4 5">HYL7-15</strain>
    </source>
</reference>
<evidence type="ECO:0000256" key="2">
    <source>
        <dbReference type="SAM" id="Phobius"/>
    </source>
</evidence>
<evidence type="ECO:0000313" key="5">
    <source>
        <dbReference type="Proteomes" id="UP001476807"/>
    </source>
</evidence>
<dbReference type="RefSeq" id="WP_350412817.1">
    <property type="nucleotide sequence ID" value="NZ_JBEOKT010000010.1"/>
</dbReference>
<sequence length="202" mass="23021">MKKNILMLLVLLCAVVSTIQAQNAPSQEKEKAQEDKIARLMSEREQLVLEYQYLNQQNNSFWGNKSKKDLLSIVDTLKELIRKDSELIAAVKEASIKKIAKSTVENQRSGKQIVVDQRQINNRIQGLQNQVDGLQNQLKRREAIVKDLEIQLQEAQEKRYGKDKVITVLAVISVILLLYAIMLQVRLSNAKAKPKTTRKKAA</sequence>
<feature type="transmembrane region" description="Helical" evidence="2">
    <location>
        <begin position="165"/>
        <end position="185"/>
    </location>
</feature>
<keyword evidence="2" id="KW-1133">Transmembrane helix</keyword>
<feature type="coiled-coil region" evidence="1">
    <location>
        <begin position="30"/>
        <end position="57"/>
    </location>
</feature>
<feature type="coiled-coil region" evidence="1">
    <location>
        <begin position="117"/>
        <end position="158"/>
    </location>
</feature>
<dbReference type="Proteomes" id="UP001476807">
    <property type="component" value="Unassembled WGS sequence"/>
</dbReference>
<feature type="signal peptide" evidence="3">
    <location>
        <begin position="1"/>
        <end position="21"/>
    </location>
</feature>
<accession>A0ABV1RW23</accession>
<evidence type="ECO:0000313" key="4">
    <source>
        <dbReference type="EMBL" id="MER2998371.1"/>
    </source>
</evidence>
<gene>
    <name evidence="4" type="ORF">ABS362_12515</name>
</gene>